<dbReference type="InterPro" id="IPR052036">
    <property type="entry name" value="Hydrolase/PRTase-associated"/>
</dbReference>
<keyword evidence="2" id="KW-1185">Reference proteome</keyword>
<sequence>MESYNKFIDCLNHHIEPLAHVKDNAYASVLEKIGDKRFVLIGEATHGTEEFYQIRMEITKQLITEKGFMAVAIEADWPDVHGIHTYLQGNGPQEDAASALNGFKRFPVWMWRNKTMLPFLHWLRCHNDTIESPHKIGFYGLDIYSLNNSMQAVIDYLSRVDPEAAERAKTRYDCFDHTAVEPQTYGYLTHLGIKKPCINEAINVLLEMQHNAVKYLRKDGFKAEEDYYFANENAAVIQDAEIYYRSMFENSVSSWNVRDRHMMATLNRLADHLEARFDKPAKMIVWAHNSHLGDARATEMSDRGEINLGQLVREQYGTHSYTIGFSTYEGTVTAASEWGGMPQYKTINPGIDSSYEQLFHQLNTRDFILYPAESKELVHYLQLPRLQRAIGVIYRPGMERLSHYYFTHLPYQFDCLIHIDKTQALKPLLPQKTAAF</sequence>
<evidence type="ECO:0000313" key="1">
    <source>
        <dbReference type="EMBL" id="KTD50533.1"/>
    </source>
</evidence>
<dbReference type="Gene3D" id="1.20.1440.30">
    <property type="entry name" value="Biosynthetic Protein domain"/>
    <property type="match status" value="1"/>
</dbReference>
<proteinExistence type="predicted"/>
<dbReference type="Pfam" id="PF05139">
    <property type="entry name" value="Erythro_esteras"/>
    <property type="match status" value="1"/>
</dbReference>
<name>A0A0W0Y151_9GAMM</name>
<dbReference type="InterPro" id="IPR007815">
    <property type="entry name" value="Emycin_Estase"/>
</dbReference>
<dbReference type="GO" id="GO:0046677">
    <property type="term" value="P:response to antibiotic"/>
    <property type="evidence" value="ECO:0007669"/>
    <property type="project" value="InterPro"/>
</dbReference>
<reference evidence="1 2" key="1">
    <citation type="submission" date="2015-11" db="EMBL/GenBank/DDBJ databases">
        <title>Genomic analysis of 38 Legionella species identifies large and diverse effector repertoires.</title>
        <authorList>
            <person name="Burstein D."/>
            <person name="Amaro F."/>
            <person name="Zusman T."/>
            <person name="Lifshitz Z."/>
            <person name="Cohen O."/>
            <person name="Gilbert J.A."/>
            <person name="Pupko T."/>
            <person name="Shuman H.A."/>
            <person name="Segal G."/>
        </authorList>
    </citation>
    <scope>NUCLEOTIDE SEQUENCE [LARGE SCALE GENOMIC DNA]</scope>
    <source>
        <strain evidence="1 2">WA-270A-C2</strain>
    </source>
</reference>
<organism evidence="1 2">
    <name type="scientific">Legionella rubrilucens</name>
    <dbReference type="NCBI Taxonomy" id="458"/>
    <lineage>
        <taxon>Bacteria</taxon>
        <taxon>Pseudomonadati</taxon>
        <taxon>Pseudomonadota</taxon>
        <taxon>Gammaproteobacteria</taxon>
        <taxon>Legionellales</taxon>
        <taxon>Legionellaceae</taxon>
        <taxon>Legionella</taxon>
    </lineage>
</organism>
<protein>
    <submittedName>
        <fullName evidence="1">Erythromycin esterase</fullName>
    </submittedName>
</protein>
<dbReference type="AlphaFoldDB" id="A0A0W0Y151"/>
<dbReference type="Proteomes" id="UP000054608">
    <property type="component" value="Unassembled WGS sequence"/>
</dbReference>
<dbReference type="CDD" id="cd14728">
    <property type="entry name" value="Ere-like"/>
    <property type="match status" value="1"/>
</dbReference>
<dbReference type="STRING" id="458.Lrub_0157"/>
<dbReference type="Gene3D" id="3.30.1870.10">
    <property type="entry name" value="EreA-like, domain 2"/>
    <property type="match status" value="1"/>
</dbReference>
<dbReference type="RefSeq" id="WP_058530299.1">
    <property type="nucleotide sequence ID" value="NZ_CAAAIN010000003.1"/>
</dbReference>
<dbReference type="SUPFAM" id="SSF159501">
    <property type="entry name" value="EreA/ChaN-like"/>
    <property type="match status" value="1"/>
</dbReference>
<dbReference type="PANTHER" id="PTHR31299:SF0">
    <property type="entry name" value="ESTERASE, PUTATIVE (AFU_ORTHOLOGUE AFUA_1G05850)-RELATED"/>
    <property type="match status" value="1"/>
</dbReference>
<evidence type="ECO:0000313" key="2">
    <source>
        <dbReference type="Proteomes" id="UP000054608"/>
    </source>
</evidence>
<dbReference type="PIRSF" id="PIRSF036794">
    <property type="entry name" value="UCP_erythr_ester"/>
    <property type="match status" value="1"/>
</dbReference>
<dbReference type="PATRIC" id="fig|458.5.peg.160"/>
<dbReference type="InterPro" id="IPR014622">
    <property type="entry name" value="UCP036794_erythomycin"/>
</dbReference>
<comment type="caution">
    <text evidence="1">The sequence shown here is derived from an EMBL/GenBank/DDBJ whole genome shotgun (WGS) entry which is preliminary data.</text>
</comment>
<gene>
    <name evidence="1" type="ORF">Lrub_0157</name>
</gene>
<dbReference type="EMBL" id="LNYT01000003">
    <property type="protein sequence ID" value="KTD50533.1"/>
    <property type="molecule type" value="Genomic_DNA"/>
</dbReference>
<dbReference type="PANTHER" id="PTHR31299">
    <property type="entry name" value="ESTERASE, PUTATIVE (AFU_ORTHOLOGUE AFUA_1G05850)-RELATED"/>
    <property type="match status" value="1"/>
</dbReference>
<accession>A0A0W0Y151</accession>
<dbReference type="OrthoDB" id="9810066at2"/>
<dbReference type="Gene3D" id="3.40.1660.10">
    <property type="entry name" value="EreA-like (biosynthetic domain)"/>
    <property type="match status" value="1"/>
</dbReference>